<evidence type="ECO:0000313" key="3">
    <source>
        <dbReference type="Proteomes" id="UP000305165"/>
    </source>
</evidence>
<keyword evidence="1" id="KW-0812">Transmembrane</keyword>
<feature type="transmembrane region" description="Helical" evidence="1">
    <location>
        <begin position="67"/>
        <end position="87"/>
    </location>
</feature>
<keyword evidence="1" id="KW-0472">Membrane</keyword>
<organism evidence="2 3">
    <name type="scientific">Streptococcus suis</name>
    <dbReference type="NCBI Taxonomy" id="1307"/>
    <lineage>
        <taxon>Bacteria</taxon>
        <taxon>Bacillati</taxon>
        <taxon>Bacillota</taxon>
        <taxon>Bacilli</taxon>
        <taxon>Lactobacillales</taxon>
        <taxon>Streptococcaceae</taxon>
        <taxon>Streptococcus</taxon>
    </lineage>
</organism>
<dbReference type="OrthoDB" id="1698854at2"/>
<dbReference type="Proteomes" id="UP000305165">
    <property type="component" value="Unassembled WGS sequence"/>
</dbReference>
<protein>
    <submittedName>
        <fullName evidence="2">DUF1294 domain-containing protein</fullName>
    </submittedName>
</protein>
<comment type="caution">
    <text evidence="2">The sequence shown here is derived from an EMBL/GenBank/DDBJ whole genome shotgun (WGS) entry which is preliminary data.</text>
</comment>
<accession>A0A4T2GPF1</accession>
<evidence type="ECO:0000313" key="2">
    <source>
        <dbReference type="EMBL" id="TII00384.1"/>
    </source>
</evidence>
<proteinExistence type="predicted"/>
<feature type="transmembrane region" description="Helical" evidence="1">
    <location>
        <begin position="36"/>
        <end position="55"/>
    </location>
</feature>
<dbReference type="EMBL" id="SSXO01000002">
    <property type="protein sequence ID" value="TII00384.1"/>
    <property type="molecule type" value="Genomic_DNA"/>
</dbReference>
<name>A0A4T2GPF1_STRSU</name>
<reference evidence="2 3" key="1">
    <citation type="submission" date="2019-04" db="EMBL/GenBank/DDBJ databases">
        <title>Genome analysis of Streptococcus suis strain WUSS424.</title>
        <authorList>
            <person name="Chen H."/>
            <person name="Gao X."/>
            <person name="Wu Z."/>
        </authorList>
    </citation>
    <scope>NUCLEOTIDE SEQUENCE [LARGE SCALE GENOMIC DNA]</scope>
    <source>
        <strain evidence="2 3">WUSS424</strain>
    </source>
</reference>
<evidence type="ECO:0000256" key="1">
    <source>
        <dbReference type="SAM" id="Phobius"/>
    </source>
</evidence>
<dbReference type="Pfam" id="PF06961">
    <property type="entry name" value="DUF1294"/>
    <property type="match status" value="1"/>
</dbReference>
<keyword evidence="1" id="KW-1133">Transmembrane helix</keyword>
<sequence length="89" mass="10456">MTIQQMMSLVLCLWNFIVFLTYGVDKHRARKQAYRISEKTLLLMAYFFGGLGAWGGGTYFRHKTQKVYFRLAWAIGVLIDILVIYWIGR</sequence>
<gene>
    <name evidence="2" type="ORF">FAJ39_04785</name>
</gene>
<feature type="transmembrane region" description="Helical" evidence="1">
    <location>
        <begin position="6"/>
        <end position="24"/>
    </location>
</feature>
<dbReference type="InterPro" id="IPR010718">
    <property type="entry name" value="DUF1294"/>
</dbReference>
<dbReference type="AlphaFoldDB" id="A0A4T2GPF1"/>